<accession>A0ABM8CZR9</accession>
<evidence type="ECO:0000313" key="1">
    <source>
        <dbReference type="EMBL" id="BDU00572.1"/>
    </source>
</evidence>
<gene>
    <name evidence="1" type="ORF">IFM12276_36000</name>
</gene>
<keyword evidence="2" id="KW-1185">Reference proteome</keyword>
<proteinExistence type="predicted"/>
<evidence type="ECO:0000313" key="2">
    <source>
        <dbReference type="Proteomes" id="UP001317870"/>
    </source>
</evidence>
<dbReference type="Proteomes" id="UP001317870">
    <property type="component" value="Chromosome"/>
</dbReference>
<organism evidence="1 2">
    <name type="scientific">Nocardia sputorum</name>
    <dbReference type="NCBI Taxonomy" id="2984338"/>
    <lineage>
        <taxon>Bacteria</taxon>
        <taxon>Bacillati</taxon>
        <taxon>Actinomycetota</taxon>
        <taxon>Actinomycetes</taxon>
        <taxon>Mycobacteriales</taxon>
        <taxon>Nocardiaceae</taxon>
        <taxon>Nocardia</taxon>
    </lineage>
</organism>
<dbReference type="EMBL" id="AP026978">
    <property type="protein sequence ID" value="BDU00572.1"/>
    <property type="molecule type" value="Genomic_DNA"/>
</dbReference>
<reference evidence="1 2" key="1">
    <citation type="submission" date="2022-11" db="EMBL/GenBank/DDBJ databases">
        <title>Genome Sequencing of Nocardia sp. ON39_IFM12276 and assembly.</title>
        <authorList>
            <person name="Shimojima M."/>
            <person name="Toyokawa M."/>
            <person name="Uesaka K."/>
        </authorList>
    </citation>
    <scope>NUCLEOTIDE SEQUENCE [LARGE SCALE GENOMIC DNA]</scope>
    <source>
        <strain evidence="1 2">IFM 12276</strain>
    </source>
</reference>
<sequence length="170" mass="17559">MAFRFGRDIRGADAGPVVLVGHPGEHAGVAPAQRQRVDAGVFQGLPGRLEHQALLRVHRGGLARADAEEARVEIGHTVEETAFPRVDRPGDVRIGIEQSLEVPAAVGGIPADGVHALGGDAPQVLGGPDAAGVSAGHPDDGDGLPRPIGEFAQVLFGLVEFFRGLLQIAA</sequence>
<protein>
    <submittedName>
        <fullName evidence="1">Uncharacterized protein</fullName>
    </submittedName>
</protein>
<name>A0ABM8CZR9_9NOCA</name>